<sequence length="136" mass="15271">MDINSVPQDDSSTYAKNKKAIYAADENGNVSVVASSGWEVEEAATKQALSDLEESAKDAYTLVKNGKMSPLYFHMYAVRMDLQVLSESSGFFKWTIKKDFNPDIFTKIKEKRLLVYADAMGKSIQELKVLPKGLYE</sequence>
<dbReference type="EMBL" id="FPHF01000067">
    <property type="protein sequence ID" value="SFV62599.1"/>
    <property type="molecule type" value="Genomic_DNA"/>
</dbReference>
<proteinExistence type="predicted"/>
<accession>A0A1W1CA11</accession>
<dbReference type="AlphaFoldDB" id="A0A1W1CA11"/>
<name>A0A1W1CA11_9ZZZZ</name>
<evidence type="ECO:0000313" key="1">
    <source>
        <dbReference type="EMBL" id="SFV62599.1"/>
    </source>
</evidence>
<gene>
    <name evidence="1" type="ORF">MNB_SM-4-1794</name>
</gene>
<organism evidence="1">
    <name type="scientific">hydrothermal vent metagenome</name>
    <dbReference type="NCBI Taxonomy" id="652676"/>
    <lineage>
        <taxon>unclassified sequences</taxon>
        <taxon>metagenomes</taxon>
        <taxon>ecological metagenomes</taxon>
    </lineage>
</organism>
<reference evidence="1" key="1">
    <citation type="submission" date="2016-10" db="EMBL/GenBank/DDBJ databases">
        <authorList>
            <person name="de Groot N.N."/>
        </authorList>
    </citation>
    <scope>NUCLEOTIDE SEQUENCE</scope>
</reference>
<protein>
    <submittedName>
        <fullName evidence="1">Uncharacterized protein</fullName>
    </submittedName>
</protein>